<dbReference type="Pfam" id="PF02460">
    <property type="entry name" value="Patched"/>
    <property type="match status" value="1"/>
</dbReference>
<dbReference type="InterPro" id="IPR003392">
    <property type="entry name" value="PTHD_SSD"/>
</dbReference>
<dbReference type="OrthoDB" id="6510177at2759"/>
<feature type="transmembrane region" description="Helical" evidence="9">
    <location>
        <begin position="479"/>
        <end position="501"/>
    </location>
</feature>
<feature type="transmembrane region" description="Helical" evidence="9">
    <location>
        <begin position="184"/>
        <end position="204"/>
    </location>
</feature>
<feature type="region of interest" description="Disordered" evidence="8">
    <location>
        <begin position="1081"/>
        <end position="1115"/>
    </location>
</feature>
<dbReference type="GO" id="GO:0005886">
    <property type="term" value="C:plasma membrane"/>
    <property type="evidence" value="ECO:0007669"/>
    <property type="project" value="UniProtKB-SubCell"/>
</dbReference>
<proteinExistence type="inferred from homology"/>
<dbReference type="GO" id="GO:0018996">
    <property type="term" value="P:molting cycle, collagen and cuticulin-based cuticle"/>
    <property type="evidence" value="ECO:0007669"/>
    <property type="project" value="TreeGrafter"/>
</dbReference>
<evidence type="ECO:0000256" key="7">
    <source>
        <dbReference type="ARBA" id="ARBA00023180"/>
    </source>
</evidence>
<dbReference type="AlphaFoldDB" id="E3M8X4"/>
<evidence type="ECO:0000256" key="5">
    <source>
        <dbReference type="ARBA" id="ARBA00022989"/>
    </source>
</evidence>
<keyword evidence="4 9" id="KW-0812">Transmembrane</keyword>
<dbReference type="HOGENOM" id="CLU_002359_2_1_1"/>
<reference evidence="11" key="1">
    <citation type="submission" date="2007-07" db="EMBL/GenBank/DDBJ databases">
        <title>PCAP assembly of the Caenorhabditis remanei genome.</title>
        <authorList>
            <consortium name="The Caenorhabditis remanei Sequencing Consortium"/>
            <person name="Wilson R.K."/>
        </authorList>
    </citation>
    <scope>NUCLEOTIDE SEQUENCE [LARGE SCALE GENOMIC DNA]</scope>
    <source>
        <strain evidence="11">PB4641</strain>
    </source>
</reference>
<feature type="transmembrane region" description="Helical" evidence="9">
    <location>
        <begin position="1046"/>
        <end position="1069"/>
    </location>
</feature>
<keyword evidence="3" id="KW-1003">Cell membrane</keyword>
<evidence type="ECO:0000256" key="4">
    <source>
        <dbReference type="ARBA" id="ARBA00022692"/>
    </source>
</evidence>
<keyword evidence="7" id="KW-0325">Glycoprotein</keyword>
<dbReference type="PROSITE" id="PS50156">
    <property type="entry name" value="SSD"/>
    <property type="match status" value="1"/>
</dbReference>
<keyword evidence="12" id="KW-1185">Reference proteome</keyword>
<dbReference type="OMA" id="AFIYQMT"/>
<dbReference type="STRING" id="31234.E3M8X4"/>
<feature type="transmembrane region" description="Helical" evidence="9">
    <location>
        <begin position="1007"/>
        <end position="1034"/>
    </location>
</feature>
<organism evidence="12">
    <name type="scientific">Caenorhabditis remanei</name>
    <name type="common">Caenorhabditis vulgaris</name>
    <dbReference type="NCBI Taxonomy" id="31234"/>
    <lineage>
        <taxon>Eukaryota</taxon>
        <taxon>Metazoa</taxon>
        <taxon>Ecdysozoa</taxon>
        <taxon>Nematoda</taxon>
        <taxon>Chromadorea</taxon>
        <taxon>Rhabditida</taxon>
        <taxon>Rhabditina</taxon>
        <taxon>Rhabditomorpha</taxon>
        <taxon>Rhabditoidea</taxon>
        <taxon>Rhabditidae</taxon>
        <taxon>Peloderinae</taxon>
        <taxon>Caenorhabditis</taxon>
    </lineage>
</organism>
<sequence>MDGSIARPRRQSLLIGQRSLDVYNEVDQGGTKQPEGRCTSDASSNFTFRHYAAWTPADPRAFLTPVSQSKTGHLKDFVAPRIGRQSRPTKKTEYTVRFFQKNIIHSSTGQRRPLMETPVADTNIVPTLPPHCKAESRTLRTTLCNQQGQRNQGAAPLLLAGSPRFVRWIIGKFRNWGFLIAKHAWLAIIICIIISTLAMVKILLTKQANDITGYTPYGARAKDEYLEYQRFFSSSGLPIAAYLFIVAKDEGSMSRPDYLDETIQVLNFALNNITMYDSISGKNETFNQFCQSFCQINEPVRQFYNGYQILSDGDQNSRIKIQYPVSDMFGRQFSLQPNFFGVELFDQPDDAAKLLDSADGDPVLELNATRLVDPVSRITNVKSVKMITLQFRAEHKPGWTEGQVKKWEMDMVDIFEKRYNSKRLKIYAYSQSYVEEEMVRGGIIMIPYLVVGFAIMCLCSCVLVMIRALYMHQENVYKVILAIMACLTPLLACATALALMFTCGVRFASILCVIPFLVLSIGVDSSYLMIHEWQRVTKHMRETPRKKDSVGHRMSEVMAEVGPAILISCLTNMFADFVGSFTSSPEITLLCTGNMLSMWFAFIYQMTFYAGLMSIVGGYEFGSDEIDKNRMEINIAENRVNIARHHRPLTRQPSKFHEATQPIISDSLQKYTHLMTTPLVFVSICLAYLAYLAFSIYGITQLNINLTAQKLFALDSPLLELDDLRIKYQVPVYSMATVFVNTPGKLENPERLKRLNEFVREMESINGTWGEGWGELGTKYFIRDYDVFQQSFGSEDEDEDFMDEDKPVTVHSDDKMTYREDELKYFLKWPEYDFWQGFVKLRNATNSTDPEAEELDRFFFTTGYHGEKLTIWTQRGEMLRAWRKVVDKYPDFGASVYHEDGVYLDLIDNMPTDTWQSVLGTLVCMALVCFVFLNNLFTVAIASLSVLSICAGILGILSWWHVDLDPITMAAMIISIGFSVDIPAHVSYHYYQASIQEGPMSPPSSRLANCLSSVAFPALQAALSTILCVCSLLFVNLYMAEVFVKTMVLCVVLCNLHGLVFLPAILILLDSIRWACRPKGAAAQRPKQPKANSRQKQKNAKVQPEKSVVTDRPEI</sequence>
<evidence type="ECO:0000256" key="2">
    <source>
        <dbReference type="ARBA" id="ARBA00005585"/>
    </source>
</evidence>
<dbReference type="FunFam" id="1.20.1640.10:FF:000013">
    <property type="entry name" value="PaTched Related family"/>
    <property type="match status" value="1"/>
</dbReference>
<dbReference type="EMBL" id="DS268429">
    <property type="protein sequence ID" value="EFO95707.1"/>
    <property type="molecule type" value="Genomic_DNA"/>
</dbReference>
<feature type="transmembrane region" description="Helical" evidence="9">
    <location>
        <begin position="914"/>
        <end position="933"/>
    </location>
</feature>
<dbReference type="GO" id="GO:0006897">
    <property type="term" value="P:endocytosis"/>
    <property type="evidence" value="ECO:0007669"/>
    <property type="project" value="TreeGrafter"/>
</dbReference>
<protein>
    <submittedName>
        <fullName evidence="11">CRE-PTR-23 protein</fullName>
    </submittedName>
</protein>
<dbReference type="FunFam" id="1.20.1640.10:FF:000036">
    <property type="entry name" value="PaTched Related family"/>
    <property type="match status" value="1"/>
</dbReference>
<feature type="transmembrane region" description="Helical" evidence="9">
    <location>
        <begin position="940"/>
        <end position="961"/>
    </location>
</feature>
<feature type="domain" description="SSD" evidence="10">
    <location>
        <begin position="478"/>
        <end position="615"/>
    </location>
</feature>
<feature type="transmembrane region" description="Helical" evidence="9">
    <location>
        <begin position="598"/>
        <end position="621"/>
    </location>
</feature>
<dbReference type="FunCoup" id="E3M8X4">
    <property type="interactions" value="22"/>
</dbReference>
<feature type="transmembrane region" description="Helical" evidence="9">
    <location>
        <begin position="679"/>
        <end position="699"/>
    </location>
</feature>
<comment type="similarity">
    <text evidence="2">Belongs to the patched family.</text>
</comment>
<feature type="transmembrane region" description="Helical" evidence="9">
    <location>
        <begin position="445"/>
        <end position="470"/>
    </location>
</feature>
<gene>
    <name evidence="11" type="primary">Cre-ptr-23</name>
    <name evidence="11" type="ORF">CRE_13948</name>
</gene>
<feature type="transmembrane region" description="Helical" evidence="9">
    <location>
        <begin position="507"/>
        <end position="530"/>
    </location>
</feature>
<evidence type="ECO:0000313" key="11">
    <source>
        <dbReference type="EMBL" id="EFO95707.1"/>
    </source>
</evidence>
<dbReference type="InterPro" id="IPR051697">
    <property type="entry name" value="Patched_domain-protein"/>
</dbReference>
<evidence type="ECO:0000256" key="8">
    <source>
        <dbReference type="SAM" id="MobiDB-lite"/>
    </source>
</evidence>
<evidence type="ECO:0000256" key="9">
    <source>
        <dbReference type="SAM" id="Phobius"/>
    </source>
</evidence>
<comment type="subcellular location">
    <subcellularLocation>
        <location evidence="1">Cell membrane</location>
        <topology evidence="1">Multi-pass membrane protein</topology>
    </subcellularLocation>
</comment>
<keyword evidence="6 9" id="KW-0472">Membrane</keyword>
<evidence type="ECO:0000256" key="1">
    <source>
        <dbReference type="ARBA" id="ARBA00004651"/>
    </source>
</evidence>
<feature type="transmembrane region" description="Helical" evidence="9">
    <location>
        <begin position="557"/>
        <end position="578"/>
    </location>
</feature>
<dbReference type="PANTHER" id="PTHR10796:SF97">
    <property type="entry name" value="SSD DOMAIN-CONTAINING PROTEIN"/>
    <property type="match status" value="1"/>
</dbReference>
<dbReference type="PANTHER" id="PTHR10796">
    <property type="entry name" value="PATCHED-RELATED"/>
    <property type="match status" value="1"/>
</dbReference>
<name>E3M8X4_CAERE</name>
<dbReference type="GO" id="GO:0030659">
    <property type="term" value="C:cytoplasmic vesicle membrane"/>
    <property type="evidence" value="ECO:0007669"/>
    <property type="project" value="TreeGrafter"/>
</dbReference>
<dbReference type="Proteomes" id="UP000008281">
    <property type="component" value="Unassembled WGS sequence"/>
</dbReference>
<dbReference type="eggNOG" id="KOG1934">
    <property type="taxonomic scope" value="Eukaryota"/>
</dbReference>
<dbReference type="SUPFAM" id="SSF82866">
    <property type="entry name" value="Multidrug efflux transporter AcrB transmembrane domain"/>
    <property type="match status" value="2"/>
</dbReference>
<dbReference type="Gene3D" id="1.20.1640.10">
    <property type="entry name" value="Multidrug efflux transporter AcrB transmembrane domain"/>
    <property type="match status" value="2"/>
</dbReference>
<keyword evidence="5 9" id="KW-1133">Transmembrane helix</keyword>
<accession>E3M8X4</accession>
<evidence type="ECO:0000256" key="3">
    <source>
        <dbReference type="ARBA" id="ARBA00022475"/>
    </source>
</evidence>
<evidence type="ECO:0000259" key="10">
    <source>
        <dbReference type="PROSITE" id="PS50156"/>
    </source>
</evidence>
<dbReference type="InParanoid" id="E3M8X4"/>
<evidence type="ECO:0000256" key="6">
    <source>
        <dbReference type="ARBA" id="ARBA00023136"/>
    </source>
</evidence>
<evidence type="ECO:0000313" key="12">
    <source>
        <dbReference type="Proteomes" id="UP000008281"/>
    </source>
</evidence>
<dbReference type="InterPro" id="IPR000731">
    <property type="entry name" value="SSD"/>
</dbReference>